<reference evidence="2 3" key="1">
    <citation type="submission" date="2016-11" db="EMBL/GenBank/DDBJ databases">
        <authorList>
            <person name="Jaros S."/>
            <person name="Januszkiewicz K."/>
            <person name="Wedrychowicz H."/>
        </authorList>
    </citation>
    <scope>NUCLEOTIDE SEQUENCE [LARGE SCALE GENOMIC DNA]</scope>
    <source>
        <strain evidence="2 3">DSM 13106</strain>
    </source>
</reference>
<evidence type="ECO:0000313" key="3">
    <source>
        <dbReference type="Proteomes" id="UP000184389"/>
    </source>
</evidence>
<accession>A0A1M5UIE8</accession>
<evidence type="ECO:0000256" key="1">
    <source>
        <dbReference type="SAM" id="MobiDB-lite"/>
    </source>
</evidence>
<keyword evidence="3" id="KW-1185">Reference proteome</keyword>
<sequence>MKRIKKVNRISAQSVYSFYCPCEGYCSTVCICTTPDSTSSNAENSMSVYNPHGGTQV</sequence>
<dbReference type="Proteomes" id="UP000184389">
    <property type="component" value="Unassembled WGS sequence"/>
</dbReference>
<feature type="region of interest" description="Disordered" evidence="1">
    <location>
        <begin position="37"/>
        <end position="57"/>
    </location>
</feature>
<protein>
    <submittedName>
        <fullName evidence="2">Putative bacteriocin, CLI_3235 family</fullName>
    </submittedName>
</protein>
<dbReference type="AlphaFoldDB" id="A0A1M5UIE8"/>
<dbReference type="STRING" id="1123281.SAMN02745180_00660"/>
<gene>
    <name evidence="2" type="ORF">SAMN02745180_00660</name>
</gene>
<organism evidence="2 3">
    <name type="scientific">Sporanaerobacter acetigenes DSM 13106</name>
    <dbReference type="NCBI Taxonomy" id="1123281"/>
    <lineage>
        <taxon>Bacteria</taxon>
        <taxon>Bacillati</taxon>
        <taxon>Bacillota</taxon>
        <taxon>Tissierellia</taxon>
        <taxon>Tissierellales</taxon>
        <taxon>Sporanaerobacteraceae</taxon>
        <taxon>Sporanaerobacter</taxon>
    </lineage>
</organism>
<name>A0A1M5UIE8_9FIRM</name>
<evidence type="ECO:0000313" key="2">
    <source>
        <dbReference type="EMBL" id="SHH62759.1"/>
    </source>
</evidence>
<dbReference type="EMBL" id="FQXR01000003">
    <property type="protein sequence ID" value="SHH62759.1"/>
    <property type="molecule type" value="Genomic_DNA"/>
</dbReference>
<proteinExistence type="predicted"/>